<accession>A0A841C515</accession>
<name>A0A841C515_9LACT</name>
<evidence type="ECO:0000313" key="3">
    <source>
        <dbReference type="Proteomes" id="UP000562464"/>
    </source>
</evidence>
<comment type="caution">
    <text evidence="2">The sequence shown here is derived from an EMBL/GenBank/DDBJ whole genome shotgun (WGS) entry which is preliminary data.</text>
</comment>
<evidence type="ECO:0000256" key="1">
    <source>
        <dbReference type="SAM" id="Phobius"/>
    </source>
</evidence>
<keyword evidence="1" id="KW-1133">Transmembrane helix</keyword>
<keyword evidence="1" id="KW-0472">Membrane</keyword>
<protein>
    <submittedName>
        <fullName evidence="2">Uncharacterized protein</fullName>
    </submittedName>
</protein>
<keyword evidence="1" id="KW-0812">Transmembrane</keyword>
<sequence length="108" mass="13012">MQEVAESKTFLICGIKIRRGEKSIMTTANRENRKLSRTQYLEILVKVILIFLCRVAVPRHRYYEFLKRVCCLVQMLLIKMILFCKLYSQIWMKKIEYLVFKNFGKLQL</sequence>
<proteinExistence type="predicted"/>
<dbReference type="AlphaFoldDB" id="A0A841C515"/>
<feature type="transmembrane region" description="Helical" evidence="1">
    <location>
        <begin position="69"/>
        <end position="88"/>
    </location>
</feature>
<dbReference type="RefSeq" id="WP_183539461.1">
    <property type="nucleotide sequence ID" value="NZ_JACHHV010000009.1"/>
</dbReference>
<keyword evidence="3" id="KW-1185">Reference proteome</keyword>
<dbReference type="Proteomes" id="UP000562464">
    <property type="component" value="Unassembled WGS sequence"/>
</dbReference>
<dbReference type="EMBL" id="JACHHV010000009">
    <property type="protein sequence ID" value="MBB5887893.1"/>
    <property type="molecule type" value="Genomic_DNA"/>
</dbReference>
<organism evidence="2 3">
    <name type="scientific">Lactovum miscens</name>
    <dbReference type="NCBI Taxonomy" id="190387"/>
    <lineage>
        <taxon>Bacteria</taxon>
        <taxon>Bacillati</taxon>
        <taxon>Bacillota</taxon>
        <taxon>Bacilli</taxon>
        <taxon>Lactobacillales</taxon>
        <taxon>Streptococcaceae</taxon>
        <taxon>Lactovum</taxon>
    </lineage>
</organism>
<gene>
    <name evidence="2" type="ORF">HNQ37_000772</name>
</gene>
<reference evidence="2 3" key="1">
    <citation type="submission" date="2020-08" db="EMBL/GenBank/DDBJ databases">
        <title>Genomic Encyclopedia of Type Strains, Phase IV (KMG-IV): sequencing the most valuable type-strain genomes for metagenomic binning, comparative biology and taxonomic classification.</title>
        <authorList>
            <person name="Goeker M."/>
        </authorList>
    </citation>
    <scope>NUCLEOTIDE SEQUENCE [LARGE SCALE GENOMIC DNA]</scope>
    <source>
        <strain evidence="2 3">DSM 14925</strain>
    </source>
</reference>
<evidence type="ECO:0000313" key="2">
    <source>
        <dbReference type="EMBL" id="MBB5887893.1"/>
    </source>
</evidence>